<dbReference type="AlphaFoldDB" id="A0AAD4HKL9"/>
<evidence type="ECO:0000313" key="1">
    <source>
        <dbReference type="EMBL" id="KAG1901140.1"/>
    </source>
</evidence>
<dbReference type="RefSeq" id="XP_041226716.1">
    <property type="nucleotide sequence ID" value="XM_041369468.1"/>
</dbReference>
<dbReference type="EMBL" id="JABBWK010000023">
    <property type="protein sequence ID" value="KAG1901140.1"/>
    <property type="molecule type" value="Genomic_DNA"/>
</dbReference>
<accession>A0AAD4HKL9</accession>
<gene>
    <name evidence="1" type="ORF">F5891DRAFT_1223724</name>
</gene>
<comment type="caution">
    <text evidence="1">The sequence shown here is derived from an EMBL/GenBank/DDBJ whole genome shotgun (WGS) entry which is preliminary data.</text>
</comment>
<proteinExistence type="predicted"/>
<name>A0AAD4HKL9_9AGAM</name>
<organism evidence="1 2">
    <name type="scientific">Suillus fuscotomentosus</name>
    <dbReference type="NCBI Taxonomy" id="1912939"/>
    <lineage>
        <taxon>Eukaryota</taxon>
        <taxon>Fungi</taxon>
        <taxon>Dikarya</taxon>
        <taxon>Basidiomycota</taxon>
        <taxon>Agaricomycotina</taxon>
        <taxon>Agaricomycetes</taxon>
        <taxon>Agaricomycetidae</taxon>
        <taxon>Boletales</taxon>
        <taxon>Suillineae</taxon>
        <taxon>Suillaceae</taxon>
        <taxon>Suillus</taxon>
    </lineage>
</organism>
<keyword evidence="2" id="KW-1185">Reference proteome</keyword>
<dbReference type="Proteomes" id="UP001195769">
    <property type="component" value="Unassembled WGS sequence"/>
</dbReference>
<evidence type="ECO:0000313" key="2">
    <source>
        <dbReference type="Proteomes" id="UP001195769"/>
    </source>
</evidence>
<sequence>MGPQAKLYCSIDGAHKYQAEQAEIRRRTREYQSHRLAEMGRRVNIVEAADVVEVVDVVERPKKTWWHRVLKKLGLKQKEHCARGMPRGRDMTQEGYVAGGIACRRNSKFRVSKIHVPILQQKRQVFKSRNATKTTMHSMSRLHQTAGKAKANILCFDGGGTGTGSCFGIPGEESDDEAETIQVVQSSIPGGVGGDAVDAGTGSCFGIPGDELDNEAETMLVFWDTWRDEAETMTNAETK</sequence>
<protein>
    <submittedName>
        <fullName evidence="1">Uncharacterized protein</fullName>
    </submittedName>
</protein>
<dbReference type="GeneID" id="64663766"/>
<reference evidence="1" key="1">
    <citation type="journal article" date="2020" name="New Phytol.">
        <title>Comparative genomics reveals dynamic genome evolution in host specialist ectomycorrhizal fungi.</title>
        <authorList>
            <person name="Lofgren L.A."/>
            <person name="Nguyen N.H."/>
            <person name="Vilgalys R."/>
            <person name="Ruytinx J."/>
            <person name="Liao H.L."/>
            <person name="Branco S."/>
            <person name="Kuo A."/>
            <person name="LaButti K."/>
            <person name="Lipzen A."/>
            <person name="Andreopoulos W."/>
            <person name="Pangilinan J."/>
            <person name="Riley R."/>
            <person name="Hundley H."/>
            <person name="Na H."/>
            <person name="Barry K."/>
            <person name="Grigoriev I.V."/>
            <person name="Stajich J.E."/>
            <person name="Kennedy P.G."/>
        </authorList>
    </citation>
    <scope>NUCLEOTIDE SEQUENCE</scope>
    <source>
        <strain evidence="1">FC203</strain>
    </source>
</reference>